<evidence type="ECO:0000256" key="4">
    <source>
        <dbReference type="SAM" id="MobiDB-lite"/>
    </source>
</evidence>
<feature type="domain" description="Ig-like" evidence="7">
    <location>
        <begin position="392"/>
        <end position="479"/>
    </location>
</feature>
<dbReference type="InterPro" id="IPR013783">
    <property type="entry name" value="Ig-like_fold"/>
</dbReference>
<evidence type="ECO:0000313" key="10">
    <source>
        <dbReference type="RGD" id="1589379"/>
    </source>
</evidence>
<dbReference type="InterPro" id="IPR050488">
    <property type="entry name" value="Ig_Fc_receptor"/>
</dbReference>
<keyword evidence="1 6" id="KW-0732">Signal</keyword>
<dbReference type="HOGENOM" id="CLU_023383_6_1_1"/>
<dbReference type="GO" id="GO:0005886">
    <property type="term" value="C:plasma membrane"/>
    <property type="evidence" value="ECO:0007669"/>
    <property type="project" value="UniProtKB-SubCell"/>
</dbReference>
<reference evidence="8" key="3">
    <citation type="submission" date="2025-09" db="UniProtKB">
        <authorList>
            <consortium name="Ensembl"/>
        </authorList>
    </citation>
    <scope>IDENTIFICATION</scope>
    <source>
        <strain evidence="8">Brown Norway</strain>
    </source>
</reference>
<feature type="region of interest" description="Disordered" evidence="4">
    <location>
        <begin position="518"/>
        <end position="538"/>
    </location>
</feature>
<dbReference type="SUPFAM" id="SSF48726">
    <property type="entry name" value="Immunoglobulin"/>
    <property type="match status" value="5"/>
</dbReference>
<dbReference type="Bgee" id="ENSRNOG00000043414">
    <property type="expression patterns" value="Expressed in spleen and 5 other cell types or tissues"/>
</dbReference>
<feature type="domain" description="Ig-like" evidence="7">
    <location>
        <begin position="101"/>
        <end position="177"/>
    </location>
</feature>
<keyword evidence="5" id="KW-0812">Transmembrane</keyword>
<keyword evidence="9" id="KW-1185">Reference proteome</keyword>
<dbReference type="Ensembl" id="ENSRNOT00000046778.7">
    <property type="protein sequence ID" value="ENSRNOP00000041357.7"/>
    <property type="gene ID" value="ENSRNOG00000043414.6"/>
</dbReference>
<evidence type="ECO:0000256" key="2">
    <source>
        <dbReference type="ARBA" id="ARBA00023157"/>
    </source>
</evidence>
<reference evidence="8" key="2">
    <citation type="submission" date="2025-08" db="UniProtKB">
        <authorList>
            <consortium name="Ensembl"/>
        </authorList>
    </citation>
    <scope>IDENTIFICATION</scope>
    <source>
        <strain evidence="8">Brown Norway</strain>
    </source>
</reference>
<feature type="domain" description="Ig-like" evidence="7">
    <location>
        <begin position="290"/>
        <end position="378"/>
    </location>
</feature>
<keyword evidence="5" id="KW-1133">Transmembrane helix</keyword>
<dbReference type="GeneTree" id="ENSGT01050000244808"/>
<dbReference type="InterPro" id="IPR007110">
    <property type="entry name" value="Ig-like_dom"/>
</dbReference>
<proteinExistence type="predicted"/>
<sequence length="625" mass="69389">MPGSFSCGVAFTQLWLTLLVVTPVNGQHEAVLQSVVYLQPPWTTFFQGEKVTLFCYGFGFYLPQKTKWYRKNKTQRQLRSTSTLEVRESGEYWCQADNFLPSMHVHLDFRQDSLVLQAPPAVFEGDSVVLRCHTREDIAAESLKFYKNGKALELSGPSSELHIHHANREDNGQYTCTGRKNWHLKYTPSNTVRVQVQELLPRPVLMATPSQPIDGSPVTLTCQIQLPAQRSNVQLQFCFLKNLQALESGCSNSSEFHIPAIWTEESTWYQCRAETVNSQTEKQSIALKIPVQRALADFQTYIMPASKLVYEGQSLLLNCSVNGVPGPLKFSWYKRDMLNKKANIPKSSGAEVKISKVNVSDAGEYYCEAKNSRRRFVSRAVPITIKVPVSQPVLTLSSGKTQALEGDLMTLHCKSQRGSPYILYEFYHENVSLGNSSTLSGEGGGASFNFSMSTERSGNYHCTADNGLGAQNSEAIWISVAEMTNNRSAPVIAGITVGLLITAVGVFLSYCWFSRQAGGKPASDESRSPSDAEPQEPTYYNMPACIELQPVYSNDPKEAVIYTEIRRTQPKPKPKRAGQLQRSNLQLLQSTVPALSCPQMVPQSMDSNETDNSPKTGPTSPSPLS</sequence>
<protein>
    <submittedName>
        <fullName evidence="8">Fc receptor-like 5</fullName>
    </submittedName>
</protein>
<evidence type="ECO:0000256" key="1">
    <source>
        <dbReference type="ARBA" id="ARBA00022729"/>
    </source>
</evidence>
<keyword evidence="3" id="KW-0393">Immunoglobulin domain</keyword>
<reference evidence="8" key="1">
    <citation type="submission" date="2024-01" db="EMBL/GenBank/DDBJ databases">
        <title>GRCr8: a new rat reference genome assembly contstructed from accurate long reads and long range scaffolding.</title>
        <authorList>
            <person name="Doris P.A."/>
            <person name="Kalbfleisch T."/>
            <person name="Li K."/>
            <person name="Howe K."/>
            <person name="Wood J."/>
        </authorList>
    </citation>
    <scope>NUCLEOTIDE SEQUENCE [LARGE SCALE GENOMIC DNA]</scope>
    <source>
        <strain evidence="8">Brown Norway</strain>
    </source>
</reference>
<dbReference type="PROSITE" id="PS50835">
    <property type="entry name" value="IG_LIKE"/>
    <property type="match status" value="5"/>
</dbReference>
<dbReference type="Pfam" id="PF13895">
    <property type="entry name" value="Ig_2"/>
    <property type="match status" value="2"/>
</dbReference>
<organism evidence="8 9">
    <name type="scientific">Rattus norvegicus</name>
    <name type="common">Rat</name>
    <dbReference type="NCBI Taxonomy" id="10116"/>
    <lineage>
        <taxon>Eukaryota</taxon>
        <taxon>Metazoa</taxon>
        <taxon>Chordata</taxon>
        <taxon>Craniata</taxon>
        <taxon>Vertebrata</taxon>
        <taxon>Euteleostomi</taxon>
        <taxon>Mammalia</taxon>
        <taxon>Eutheria</taxon>
        <taxon>Euarchontoglires</taxon>
        <taxon>Glires</taxon>
        <taxon>Rodentia</taxon>
        <taxon>Myomorpha</taxon>
        <taxon>Muroidea</taxon>
        <taxon>Muridae</taxon>
        <taxon>Murinae</taxon>
        <taxon>Rattus</taxon>
    </lineage>
</organism>
<keyword evidence="5" id="KW-0472">Membrane</keyword>
<dbReference type="SMART" id="SM00408">
    <property type="entry name" value="IGc2"/>
    <property type="match status" value="4"/>
</dbReference>
<feature type="compositionally biased region" description="Polar residues" evidence="4">
    <location>
        <begin position="601"/>
        <end position="619"/>
    </location>
</feature>
<keyword evidence="2" id="KW-1015">Disulfide bond</keyword>
<evidence type="ECO:0000313" key="9">
    <source>
        <dbReference type="Proteomes" id="UP000002494"/>
    </source>
</evidence>
<feature type="domain" description="Ig-like" evidence="7">
    <location>
        <begin position="201"/>
        <end position="286"/>
    </location>
</feature>
<dbReference type="STRING" id="10116.ENSRNOP00000041357"/>
<feature type="compositionally biased region" description="Low complexity" evidence="4">
    <location>
        <begin position="579"/>
        <end position="590"/>
    </location>
</feature>
<dbReference type="AlphaFoldDB" id="F1LX58"/>
<dbReference type="eggNOG" id="ENOG502S65W">
    <property type="taxonomic scope" value="Eukaryota"/>
</dbReference>
<feature type="region of interest" description="Disordered" evidence="4">
    <location>
        <begin position="565"/>
        <end position="625"/>
    </location>
</feature>
<dbReference type="PANTHER" id="PTHR11481">
    <property type="entry name" value="IMMUNOGLOBULIN FC RECEPTOR"/>
    <property type="match status" value="1"/>
</dbReference>
<feature type="chain" id="PRO_5046331985" evidence="6">
    <location>
        <begin position="27"/>
        <end position="625"/>
    </location>
</feature>
<dbReference type="InParanoid" id="F1LX58"/>
<dbReference type="PANTHER" id="PTHR11481:SF68">
    <property type="entry name" value="FC RECEPTOR-LIKE PROTEIN 5"/>
    <property type="match status" value="1"/>
</dbReference>
<dbReference type="SMART" id="SM00409">
    <property type="entry name" value="IG"/>
    <property type="match status" value="5"/>
</dbReference>
<dbReference type="InterPro" id="IPR036179">
    <property type="entry name" value="Ig-like_dom_sf"/>
</dbReference>
<feature type="signal peptide" evidence="6">
    <location>
        <begin position="1"/>
        <end position="26"/>
    </location>
</feature>
<dbReference type="InterPro" id="IPR003599">
    <property type="entry name" value="Ig_sub"/>
</dbReference>
<feature type="domain" description="Ig-like" evidence="7">
    <location>
        <begin position="47"/>
        <end position="98"/>
    </location>
</feature>
<evidence type="ECO:0000256" key="5">
    <source>
        <dbReference type="SAM" id="Phobius"/>
    </source>
</evidence>
<dbReference type="Pfam" id="PF13927">
    <property type="entry name" value="Ig_3"/>
    <property type="match status" value="2"/>
</dbReference>
<dbReference type="AGR" id="RGD:1589379"/>
<gene>
    <name evidence="8 10" type="primary">Fcrl5</name>
    <name evidence="10" type="synonym">Fcrl3</name>
</gene>
<name>F1LX58_RAT</name>
<dbReference type="Proteomes" id="UP000002494">
    <property type="component" value="Chromosome 2"/>
</dbReference>
<dbReference type="Gene3D" id="2.60.40.10">
    <property type="entry name" value="Immunoglobulins"/>
    <property type="match status" value="5"/>
</dbReference>
<evidence type="ECO:0000256" key="6">
    <source>
        <dbReference type="SAM" id="SignalP"/>
    </source>
</evidence>
<dbReference type="PaxDb" id="10116-ENSRNOP00000041357"/>
<evidence type="ECO:0000313" key="8">
    <source>
        <dbReference type="Ensembl" id="ENSRNOP00000041357.7"/>
    </source>
</evidence>
<dbReference type="RGD" id="1589379">
    <property type="gene designation" value="Fcrl5"/>
</dbReference>
<feature type="transmembrane region" description="Helical" evidence="5">
    <location>
        <begin position="491"/>
        <end position="513"/>
    </location>
</feature>
<evidence type="ECO:0000256" key="3">
    <source>
        <dbReference type="ARBA" id="ARBA00023319"/>
    </source>
</evidence>
<dbReference type="InterPro" id="IPR003598">
    <property type="entry name" value="Ig_sub2"/>
</dbReference>
<accession>F1LX58</accession>
<dbReference type="VEuPathDB" id="HostDB:ENSRNOG00000043414"/>
<evidence type="ECO:0000259" key="7">
    <source>
        <dbReference type="PROSITE" id="PS50835"/>
    </source>
</evidence>